<dbReference type="SUPFAM" id="SSF53335">
    <property type="entry name" value="S-adenosyl-L-methionine-dependent methyltransferases"/>
    <property type="match status" value="1"/>
</dbReference>
<gene>
    <name evidence="1" type="ORF">MNODULE_10435</name>
</gene>
<dbReference type="Proteomes" id="UP000534783">
    <property type="component" value="Unassembled WGS sequence"/>
</dbReference>
<keyword evidence="2" id="KW-1185">Reference proteome</keyword>
<dbReference type="AlphaFoldDB" id="A0A7X6IB15"/>
<dbReference type="GO" id="GO:0008168">
    <property type="term" value="F:methyltransferase activity"/>
    <property type="evidence" value="ECO:0007669"/>
    <property type="project" value="UniProtKB-KW"/>
</dbReference>
<proteinExistence type="predicted"/>
<protein>
    <submittedName>
        <fullName evidence="1">Class I SAM-dependent methyltransferase</fullName>
    </submittedName>
</protein>
<sequence length="350" mass="40719">MKQKLDAEESGIRSERDEEHRMLLEAESLHHGEGLLTEALDRFILRMDKMVRHFTPQEHRIHRDYFQKHLHPFLLLSPFVKRAYSKPLGYPGDYEMMRMLYEDHDQGETLFARLINRYCSQLSVARSVMGRVPYMLGKTNRILGRASGNRETVSIMSIGSGPAKEVQELIRSNPKGDRCHLTMIDTEWEALQYCRAKIDVLKGVTRSRIQVGYVNKSIHQLVHHPHTFDLFAGQDLIYVMGLFDYLPFHISKHLIQRLYRLLSEEGDLIIGNLDASNEARYFMEYGAEWYVLYRTPQELIQMVEGISSAQVFVETDEEGTQLYLTVRKGKRPKESLSYPPEVATVFYGKQ</sequence>
<accession>A0A7X6IB15</accession>
<comment type="caution">
    <text evidence="1">The sequence shown here is derived from an EMBL/GenBank/DDBJ whole genome shotgun (WGS) entry which is preliminary data.</text>
</comment>
<evidence type="ECO:0000313" key="1">
    <source>
        <dbReference type="EMBL" id="NKE71153.1"/>
    </source>
</evidence>
<name>A0A7X6IB15_9BACT</name>
<organism evidence="1 2">
    <name type="scientific">Candidatus Manganitrophus noduliformans</name>
    <dbReference type="NCBI Taxonomy" id="2606439"/>
    <lineage>
        <taxon>Bacteria</taxon>
        <taxon>Pseudomonadati</taxon>
        <taxon>Nitrospirota</taxon>
        <taxon>Nitrospiria</taxon>
        <taxon>Candidatus Troglogloeales</taxon>
        <taxon>Candidatus Manganitrophaceae</taxon>
        <taxon>Candidatus Manganitrophus</taxon>
    </lineage>
</organism>
<evidence type="ECO:0000313" key="2">
    <source>
        <dbReference type="Proteomes" id="UP000534783"/>
    </source>
</evidence>
<dbReference type="GO" id="GO:0032259">
    <property type="term" value="P:methylation"/>
    <property type="evidence" value="ECO:0007669"/>
    <property type="project" value="UniProtKB-KW"/>
</dbReference>
<keyword evidence="1" id="KW-0489">Methyltransferase</keyword>
<reference evidence="1 2" key="1">
    <citation type="journal article" date="2020" name="Nature">
        <title>Bacterial chemolithoautotrophy via manganese oxidation.</title>
        <authorList>
            <person name="Yu H."/>
            <person name="Leadbetter J.R."/>
        </authorList>
    </citation>
    <scope>NUCLEOTIDE SEQUENCE [LARGE SCALE GENOMIC DNA]</scope>
    <source>
        <strain evidence="1 2">Mn-1</strain>
    </source>
</reference>
<keyword evidence="1" id="KW-0808">Transferase</keyword>
<dbReference type="InterPro" id="IPR029063">
    <property type="entry name" value="SAM-dependent_MTases_sf"/>
</dbReference>
<dbReference type="EMBL" id="VTOW01000002">
    <property type="protein sequence ID" value="NKE71153.1"/>
    <property type="molecule type" value="Genomic_DNA"/>
</dbReference>
<dbReference type="Gene3D" id="3.40.50.150">
    <property type="entry name" value="Vaccinia Virus protein VP39"/>
    <property type="match status" value="1"/>
</dbReference>
<dbReference type="RefSeq" id="WP_168059525.1">
    <property type="nucleotide sequence ID" value="NZ_VTOW01000002.1"/>
</dbReference>